<comment type="similarity">
    <text evidence="2 4">Belongs to the Nudix hydrolase family.</text>
</comment>
<evidence type="ECO:0000256" key="1">
    <source>
        <dbReference type="ARBA" id="ARBA00001946"/>
    </source>
</evidence>
<dbReference type="GO" id="GO:0016787">
    <property type="term" value="F:hydrolase activity"/>
    <property type="evidence" value="ECO:0007669"/>
    <property type="project" value="UniProtKB-KW"/>
</dbReference>
<reference evidence="8" key="1">
    <citation type="journal article" date="2019" name="Int. J. Syst. Evol. Microbiol.">
        <title>The Global Catalogue of Microorganisms (GCM) 10K type strain sequencing project: providing services to taxonomists for standard genome sequencing and annotation.</title>
        <authorList>
            <consortium name="The Broad Institute Genomics Platform"/>
            <consortium name="The Broad Institute Genome Sequencing Center for Infectious Disease"/>
            <person name="Wu L."/>
            <person name="Ma J."/>
        </authorList>
    </citation>
    <scope>NUCLEOTIDE SEQUENCE [LARGE SCALE GENOMIC DNA]</scope>
    <source>
        <strain evidence="8">CGMCC 4.7093</strain>
    </source>
</reference>
<comment type="caution">
    <text evidence="7">The sequence shown here is derived from an EMBL/GenBank/DDBJ whole genome shotgun (WGS) entry which is preliminary data.</text>
</comment>
<dbReference type="EC" id="3.6.-.-" evidence="7"/>
<protein>
    <submittedName>
        <fullName evidence="7">NUDIX hydrolase</fullName>
        <ecNumber evidence="7">3.6.-.-</ecNumber>
    </submittedName>
</protein>
<evidence type="ECO:0000256" key="5">
    <source>
        <dbReference type="SAM" id="Phobius"/>
    </source>
</evidence>
<keyword evidence="5" id="KW-0812">Transmembrane</keyword>
<dbReference type="CDD" id="cd03424">
    <property type="entry name" value="NUDIX_ADPRase_Nudt5_UGPPase_Nudt14"/>
    <property type="match status" value="1"/>
</dbReference>
<dbReference type="PROSITE" id="PS00893">
    <property type="entry name" value="NUDIX_BOX"/>
    <property type="match status" value="1"/>
</dbReference>
<proteinExistence type="inferred from homology"/>
<dbReference type="PRINTS" id="PR00502">
    <property type="entry name" value="NUDIXFAMILY"/>
</dbReference>
<dbReference type="Pfam" id="PF00293">
    <property type="entry name" value="NUDIX"/>
    <property type="match status" value="1"/>
</dbReference>
<evidence type="ECO:0000313" key="7">
    <source>
        <dbReference type="EMBL" id="MFC5062588.1"/>
    </source>
</evidence>
<dbReference type="InterPro" id="IPR020476">
    <property type="entry name" value="Nudix_hydrolase"/>
</dbReference>
<dbReference type="Gene3D" id="3.90.79.10">
    <property type="entry name" value="Nucleoside Triphosphate Pyrophosphohydrolase"/>
    <property type="match status" value="1"/>
</dbReference>
<gene>
    <name evidence="7" type="ORF">ACFPBZ_10255</name>
</gene>
<dbReference type="SUPFAM" id="SSF55811">
    <property type="entry name" value="Nudix"/>
    <property type="match status" value="1"/>
</dbReference>
<evidence type="ECO:0000256" key="4">
    <source>
        <dbReference type="RuleBase" id="RU003476"/>
    </source>
</evidence>
<dbReference type="PROSITE" id="PS51462">
    <property type="entry name" value="NUDIX"/>
    <property type="match status" value="1"/>
</dbReference>
<dbReference type="EMBL" id="JBHSIV010000008">
    <property type="protein sequence ID" value="MFC5062588.1"/>
    <property type="molecule type" value="Genomic_DNA"/>
</dbReference>
<comment type="cofactor">
    <cofactor evidence="1">
        <name>Mg(2+)</name>
        <dbReference type="ChEBI" id="CHEBI:18420"/>
    </cofactor>
</comment>
<evidence type="ECO:0000259" key="6">
    <source>
        <dbReference type="PROSITE" id="PS51462"/>
    </source>
</evidence>
<keyword evidence="5" id="KW-0472">Membrane</keyword>
<dbReference type="Proteomes" id="UP001595947">
    <property type="component" value="Unassembled WGS sequence"/>
</dbReference>
<keyword evidence="3 4" id="KW-0378">Hydrolase</keyword>
<accession>A0ABV9YIB7</accession>
<dbReference type="InterPro" id="IPR000086">
    <property type="entry name" value="NUDIX_hydrolase_dom"/>
</dbReference>
<keyword evidence="8" id="KW-1185">Reference proteome</keyword>
<evidence type="ECO:0000256" key="2">
    <source>
        <dbReference type="ARBA" id="ARBA00005582"/>
    </source>
</evidence>
<organism evidence="7 8">
    <name type="scientific">Actinomycetospora atypica</name>
    <dbReference type="NCBI Taxonomy" id="1290095"/>
    <lineage>
        <taxon>Bacteria</taxon>
        <taxon>Bacillati</taxon>
        <taxon>Actinomycetota</taxon>
        <taxon>Actinomycetes</taxon>
        <taxon>Pseudonocardiales</taxon>
        <taxon>Pseudonocardiaceae</taxon>
        <taxon>Actinomycetospora</taxon>
    </lineage>
</organism>
<dbReference type="PANTHER" id="PTHR11839">
    <property type="entry name" value="UDP/ADP-SUGAR PYROPHOSPHATASE"/>
    <property type="match status" value="1"/>
</dbReference>
<evidence type="ECO:0000313" key="8">
    <source>
        <dbReference type="Proteomes" id="UP001595947"/>
    </source>
</evidence>
<feature type="transmembrane region" description="Helical" evidence="5">
    <location>
        <begin position="168"/>
        <end position="190"/>
    </location>
</feature>
<dbReference type="InterPro" id="IPR015797">
    <property type="entry name" value="NUDIX_hydrolase-like_dom_sf"/>
</dbReference>
<dbReference type="PANTHER" id="PTHR11839:SF18">
    <property type="entry name" value="NUDIX HYDROLASE DOMAIN-CONTAINING PROTEIN"/>
    <property type="match status" value="1"/>
</dbReference>
<keyword evidence="5" id="KW-1133">Transmembrane helix</keyword>
<feature type="domain" description="Nudix hydrolase" evidence="6">
    <location>
        <begin position="54"/>
        <end position="183"/>
    </location>
</feature>
<evidence type="ECO:0000256" key="3">
    <source>
        <dbReference type="ARBA" id="ARBA00022801"/>
    </source>
</evidence>
<dbReference type="InterPro" id="IPR020084">
    <property type="entry name" value="NUDIX_hydrolase_CS"/>
</dbReference>
<dbReference type="RefSeq" id="WP_378035938.1">
    <property type="nucleotide sequence ID" value="NZ_JBHSIV010000008.1"/>
</dbReference>
<name>A0ABV9YIB7_9PSEU</name>
<sequence>MTDVTPADAWTTHDVTTVWSAPIAVTTDDDDASVRVDLHEVTAPEGDRFDYPVIHLPSVAVALVVKDEQVLMLRTYRYPVGRYGWELPGGGVDEGEDPALAAAREAAEETGWRPVGESREVITFEPLPGGVATRVHVHLWTDAEESDEPLDRHEPGVARWLPLADVPALAAAGELLGAGTLVAVLMYLAARGQTGTAHRP</sequence>